<dbReference type="RefSeq" id="WP_243477322.1">
    <property type="nucleotide sequence ID" value="NZ_CP063982.1"/>
</dbReference>
<feature type="coiled-coil region" evidence="5">
    <location>
        <begin position="3"/>
        <end position="33"/>
    </location>
</feature>
<keyword evidence="4" id="KW-0238">DNA-binding</keyword>
<dbReference type="Gene3D" id="4.10.430.10">
    <property type="entry name" value="Histone-like protein H-NS, C-terminal domain"/>
    <property type="match status" value="1"/>
</dbReference>
<proteinExistence type="inferred from homology"/>
<feature type="compositionally biased region" description="Basic and acidic residues" evidence="6">
    <location>
        <begin position="110"/>
        <end position="122"/>
    </location>
</feature>
<gene>
    <name evidence="8" type="ORF">DHf2319_06715</name>
</gene>
<evidence type="ECO:0000256" key="3">
    <source>
        <dbReference type="ARBA" id="ARBA00022490"/>
    </source>
</evidence>
<evidence type="ECO:0000256" key="4">
    <source>
        <dbReference type="ARBA" id="ARBA00023125"/>
    </source>
</evidence>
<evidence type="ECO:0000313" key="8">
    <source>
        <dbReference type="EMBL" id="UOD49203.1"/>
    </source>
</evidence>
<dbReference type="Proteomes" id="UP000831607">
    <property type="component" value="Chromosome"/>
</dbReference>
<keyword evidence="5" id="KW-0175">Coiled coil</keyword>
<dbReference type="SMART" id="SM00528">
    <property type="entry name" value="HNS"/>
    <property type="match status" value="1"/>
</dbReference>
<evidence type="ECO:0000256" key="6">
    <source>
        <dbReference type="SAM" id="MobiDB-lite"/>
    </source>
</evidence>
<comment type="similarity">
    <text evidence="2">Belongs to the histone-like protein H-NS family.</text>
</comment>
<evidence type="ECO:0000256" key="1">
    <source>
        <dbReference type="ARBA" id="ARBA00004453"/>
    </source>
</evidence>
<protein>
    <submittedName>
        <fullName evidence="8">H-NS histone family protein</fullName>
    </submittedName>
</protein>
<evidence type="ECO:0000259" key="7">
    <source>
        <dbReference type="SMART" id="SM00528"/>
    </source>
</evidence>
<dbReference type="PANTHER" id="PTHR38097">
    <property type="match status" value="1"/>
</dbReference>
<dbReference type="Pfam" id="PF00816">
    <property type="entry name" value="Histone_HNS"/>
    <property type="match status" value="1"/>
</dbReference>
<reference evidence="8 9" key="1">
    <citation type="submission" date="2020-11" db="EMBL/GenBank/DDBJ databases">
        <title>Algicoccus daihaiensis sp.nov., isolated from Daihai Lake in Inner Mongolia.</title>
        <authorList>
            <person name="Kai J."/>
        </authorList>
    </citation>
    <scope>NUCLEOTIDE SEQUENCE [LARGE SCALE GENOMIC DNA]</scope>
    <source>
        <strain evidence="9">f23</strain>
    </source>
</reference>
<dbReference type="PANTHER" id="PTHR38097:SF2">
    <property type="entry name" value="DNA-BINDING PROTEIN STPA"/>
    <property type="match status" value="1"/>
</dbReference>
<name>A0ABY4AH20_9BURK</name>
<feature type="region of interest" description="Disordered" evidence="6">
    <location>
        <begin position="63"/>
        <end position="122"/>
    </location>
</feature>
<evidence type="ECO:0000256" key="5">
    <source>
        <dbReference type="SAM" id="Coils"/>
    </source>
</evidence>
<dbReference type="SUPFAM" id="SSF81273">
    <property type="entry name" value="H-NS histone-like proteins"/>
    <property type="match status" value="1"/>
</dbReference>
<dbReference type="InterPro" id="IPR037150">
    <property type="entry name" value="H-NS_C_dom_sf"/>
</dbReference>
<feature type="domain" description="DNA-binding protein H-NS-like C-terminal" evidence="7">
    <location>
        <begin position="75"/>
        <end position="119"/>
    </location>
</feature>
<keyword evidence="3" id="KW-0963">Cytoplasm</keyword>
<dbReference type="InterPro" id="IPR027444">
    <property type="entry name" value="H-NS_C_dom"/>
</dbReference>
<evidence type="ECO:0000313" key="9">
    <source>
        <dbReference type="Proteomes" id="UP000831607"/>
    </source>
</evidence>
<keyword evidence="9" id="KW-1185">Reference proteome</keyword>
<sequence>MPRQSYAALQAKIEKEIEKLKKQAQALQNKKRQPVIRSIINSMKEYDITPEEIAAAFGKKGNTKLRGSKISTGKRGSRGPVPAKYRHPDTGETWTGRGKAPRWVTQAEASGRKRDEFLIPTA</sequence>
<comment type="subcellular location">
    <subcellularLocation>
        <location evidence="1">Cytoplasm</location>
        <location evidence="1">Nucleoid</location>
    </subcellularLocation>
</comment>
<dbReference type="EMBL" id="CP063982">
    <property type="protein sequence ID" value="UOD49203.1"/>
    <property type="molecule type" value="Genomic_DNA"/>
</dbReference>
<accession>A0ABY4AH20</accession>
<evidence type="ECO:0000256" key="2">
    <source>
        <dbReference type="ARBA" id="ARBA00010610"/>
    </source>
</evidence>
<organism evidence="8 9">
    <name type="scientific">Orrella daihaiensis</name>
    <dbReference type="NCBI Taxonomy" id="2782176"/>
    <lineage>
        <taxon>Bacteria</taxon>
        <taxon>Pseudomonadati</taxon>
        <taxon>Pseudomonadota</taxon>
        <taxon>Betaproteobacteria</taxon>
        <taxon>Burkholderiales</taxon>
        <taxon>Alcaligenaceae</taxon>
        <taxon>Orrella</taxon>
    </lineage>
</organism>